<dbReference type="EMBL" id="MIHC01000025">
    <property type="protein sequence ID" value="ODR05137.1"/>
    <property type="molecule type" value="Genomic_DNA"/>
</dbReference>
<sequence>MTTTPSGPTAGQVVQHYLDVFFSHDVDKTLQCLTDDVSWHVQGAPDVPTTGARRGKAQVREWLALFPKHFRPLSFRIHRIFESGHEVVVIGHFSHRIIDTGNEFTSDFAAVCSVRDGKLDSYSFLEDSFGLWQAFQHPTPT</sequence>
<dbReference type="Gene3D" id="3.10.450.50">
    <property type="match status" value="1"/>
</dbReference>
<dbReference type="AlphaFoldDB" id="A0A1E3SSJ5"/>
<dbReference type="InterPro" id="IPR032710">
    <property type="entry name" value="NTF2-like_dom_sf"/>
</dbReference>
<evidence type="ECO:0000259" key="1">
    <source>
        <dbReference type="Pfam" id="PF12680"/>
    </source>
</evidence>
<dbReference type="Proteomes" id="UP000094224">
    <property type="component" value="Unassembled WGS sequence"/>
</dbReference>
<evidence type="ECO:0000313" key="3">
    <source>
        <dbReference type="Proteomes" id="UP000094224"/>
    </source>
</evidence>
<reference evidence="3" key="1">
    <citation type="submission" date="2016-09" db="EMBL/GenBank/DDBJ databases">
        <authorList>
            <person name="Greninger A.L."/>
            <person name="Jerome K.R."/>
            <person name="Mcnair B."/>
            <person name="Wallis C."/>
            <person name="Fang F."/>
        </authorList>
    </citation>
    <scope>NUCLEOTIDE SEQUENCE [LARGE SCALE GENOMIC DNA]</scope>
    <source>
        <strain evidence="3">BC1_M4</strain>
    </source>
</reference>
<dbReference type="SUPFAM" id="SSF54427">
    <property type="entry name" value="NTF2-like"/>
    <property type="match status" value="1"/>
</dbReference>
<proteinExistence type="predicted"/>
<dbReference type="OrthoDB" id="8451859at2"/>
<keyword evidence="3" id="KW-1185">Reference proteome</keyword>
<dbReference type="RefSeq" id="WP_069401135.1">
    <property type="nucleotide sequence ID" value="NZ_JACKTB010000106.1"/>
</dbReference>
<dbReference type="InterPro" id="IPR037401">
    <property type="entry name" value="SnoaL-like"/>
</dbReference>
<dbReference type="Pfam" id="PF12680">
    <property type="entry name" value="SnoaL_2"/>
    <property type="match status" value="1"/>
</dbReference>
<protein>
    <recommendedName>
        <fullName evidence="1">SnoaL-like domain-containing protein</fullName>
    </recommendedName>
</protein>
<accession>A0A1E3SSJ5</accession>
<evidence type="ECO:0000313" key="2">
    <source>
        <dbReference type="EMBL" id="ODR05137.1"/>
    </source>
</evidence>
<gene>
    <name evidence="2" type="ORF">BHQ21_15340</name>
</gene>
<organism evidence="2 3">
    <name type="scientific">Mycobacterium sherrisii</name>
    <dbReference type="NCBI Taxonomy" id="243061"/>
    <lineage>
        <taxon>Bacteria</taxon>
        <taxon>Bacillati</taxon>
        <taxon>Actinomycetota</taxon>
        <taxon>Actinomycetes</taxon>
        <taxon>Mycobacteriales</taxon>
        <taxon>Mycobacteriaceae</taxon>
        <taxon>Mycobacterium</taxon>
        <taxon>Mycobacterium simiae complex</taxon>
    </lineage>
</organism>
<name>A0A1E3SSJ5_9MYCO</name>
<dbReference type="STRING" id="243061.AWC25_16445"/>
<comment type="caution">
    <text evidence="2">The sequence shown here is derived from an EMBL/GenBank/DDBJ whole genome shotgun (WGS) entry which is preliminary data.</text>
</comment>
<feature type="domain" description="SnoaL-like" evidence="1">
    <location>
        <begin position="14"/>
        <end position="119"/>
    </location>
</feature>